<feature type="region of interest" description="Disordered" evidence="8">
    <location>
        <begin position="1006"/>
        <end position="1041"/>
    </location>
</feature>
<feature type="region of interest" description="Disordered" evidence="8">
    <location>
        <begin position="390"/>
        <end position="422"/>
    </location>
</feature>
<dbReference type="InterPro" id="IPR020894">
    <property type="entry name" value="Cadherin_CS"/>
</dbReference>
<keyword evidence="3" id="KW-0677">Repeat</keyword>
<dbReference type="PRINTS" id="PR00205">
    <property type="entry name" value="CADHERIN"/>
</dbReference>
<dbReference type="SUPFAM" id="SSF49313">
    <property type="entry name" value="Cadherin-like"/>
    <property type="match status" value="4"/>
</dbReference>
<feature type="compositionally biased region" description="Polar residues" evidence="8">
    <location>
        <begin position="1011"/>
        <end position="1023"/>
    </location>
</feature>
<dbReference type="OrthoDB" id="6252479at2759"/>
<evidence type="ECO:0000313" key="11">
    <source>
        <dbReference type="Proteomes" id="UP000274131"/>
    </source>
</evidence>
<dbReference type="WBParaSite" id="EVEC_0000438901-mRNA-1">
    <property type="protein sequence ID" value="EVEC_0000438901-mRNA-1"/>
    <property type="gene ID" value="EVEC_0000438901"/>
</dbReference>
<evidence type="ECO:0000256" key="4">
    <source>
        <dbReference type="ARBA" id="ARBA00022837"/>
    </source>
</evidence>
<feature type="region of interest" description="Disordered" evidence="8">
    <location>
        <begin position="466"/>
        <end position="878"/>
    </location>
</feature>
<evidence type="ECO:0000256" key="6">
    <source>
        <dbReference type="ARBA" id="ARBA00023136"/>
    </source>
</evidence>
<feature type="compositionally biased region" description="Polar residues" evidence="8">
    <location>
        <begin position="864"/>
        <end position="878"/>
    </location>
</feature>
<feature type="compositionally biased region" description="Polar residues" evidence="8">
    <location>
        <begin position="473"/>
        <end position="497"/>
    </location>
</feature>
<feature type="domain" description="Cadherin" evidence="9">
    <location>
        <begin position="1949"/>
        <end position="2091"/>
    </location>
</feature>
<keyword evidence="5" id="KW-1133">Transmembrane helix</keyword>
<feature type="compositionally biased region" description="Polar residues" evidence="8">
    <location>
        <begin position="949"/>
        <end position="960"/>
    </location>
</feature>
<feature type="domain" description="Cadherin" evidence="9">
    <location>
        <begin position="1204"/>
        <end position="1309"/>
    </location>
</feature>
<proteinExistence type="predicted"/>
<feature type="region of interest" description="Disordered" evidence="8">
    <location>
        <begin position="949"/>
        <end position="980"/>
    </location>
</feature>
<feature type="compositionally biased region" description="Polar residues" evidence="8">
    <location>
        <begin position="719"/>
        <end position="729"/>
    </location>
</feature>
<evidence type="ECO:0000256" key="2">
    <source>
        <dbReference type="ARBA" id="ARBA00022692"/>
    </source>
</evidence>
<sequence length="2297" mass="257104">MFRTNECRKNDQNTFEEEDDTPTKHDDDEEDFVSWDNAAVFTHPIRIPMTVKRGEHQAANLTTCLGIRTVLLKLGARSKGDYNIQFNCNGAGKVQCTSDQQSRYTYKFQVIYSSNSAPTPFRLLITTIGIPSKPASGYTRKHKTYKISFAPPKYSEIAGEIYKKYMDFEEVLTPFNTTMIKMIKTPVAPEIAKLNLPVEKETRVPNVQYEPGKFEHDKYDAYLPEGRALKATGLAILTFNTPLHSLPPTFEILNDRERWFEVGEVHTKKESNYFATSVKVLQRAGTVVNFSKVKNGFYSFTIQAKQDRFVSSATVNVEILEVSPRAHYKPGRAKRDDVQITRSTSTTSRTPYYQYAAKTISPEDFKTLKESKGNESDEFKKLLRNAKRTSQVRKLRQLSDESDPESSEESDDDPHYRNISSKEREGERVLWMSNLNRGMYGTFSTATPPQVNEEFLKEVMENEGDYIDDSSGVFPSSPSNKSAVTTEGETIQYTTPVGNIEKFDRGELANTDSNSTETSKRIDTDRQEVEALSTEMKTPSSESSPTSVEAQLSETQLNSNESQPLKNRPDGIEAQSSEVELAPTKAEQSETQTTMTELQTTESLPKTTEVQPPLTQPTEIETQPLEIKPTSVKAETSETQPTTTRAQPSEIKPHGLEAETSGTQSTTTTALPSETKPTEIDAQPPEATPTEIKAEPLGIEPTVTRAEPETETDEIEAGSSETYSNTTEAESSENKAIEIEEQLSKTQPNEIGTKLLKNIPTVTEPEPSETKLDKIEGQLPETRRTETNVEPLRIKPFEIEERPSETEPTAIENQVPRTRLTEAEKNPSDNESSEIEEQVSVTKSTDVKQQTLGTTPIGVKGQPLKSQTPATEGQSSETKLVAIESWPSRTGQGWIKAQPSETHLNLAESLHPENEINDTKIQSPSVEEIATENQPLGMTVTTARSQTLEKMPSTFETQPPETKESADEEENDDQMESGRLEYTSDIVTKTTVTVLPELTTVDLSGRDELQENVTEPSLTSNLVGTEDARSGEESRTLEEKKTDAKIVQGRREMNFQEIFKDDDVQEHLAQAFAPVVENVKNYNTKLYLNLKSPNAGELTVPENLRVGDIVPGLEITVSAVDMDPSDLIIISVNTTAFVPYPRFMQPGKTVFLVINDAMQLDYEALPRSFPVEVKASLRSKPYVFATRALQIRKKDESDQLPVFSENAYDFHVAESSISGQKVGQVEVSDSDESDQGKIRFRLVGPGSELFTINGGTISVSCPTVLPCLDRERTDSYHLLVVATDAGGLSSVPVPVRITIDDENDNGPILELSRNDIQIAEGRIVRPFLVKYFDWSIFVPQLLRSSTLVQVLDFDQYPNNINDLTTDGNASSFVALEEIKENLYYAKLTALPIAGQYILELNVRDPSGANEESLEAQKKTVIVTVQVNSLAKDLLKLSKCVNTVTKAHFKRAKYERTVNSEKLHKGNPLLQPEFEGAGFESIRFVILHGDPGWLMLDQYTGNVFVGDVPASGVEAGRYDVTIAAVNRTDKRVLAETEFSLTVQSGSGMLKVFQRSFYTATVLKDKFKLKRLLIDLDVKDSRTVIDIFGKGNKNDKTAVLIVNGTVSAIDDKLHPVEVGTNSVSYKNGELVLDLAKLRNIRLINFHLASEKDPSDNDFKLCMYNFPLMNILATVIIYLSSDPEKVAAARKEESRPVFIYPWKPDLNIIQRYNRIECKLCNTRLLKIVLLLSSYFVWLPFEVKLAEESPAGYVLFSLPAYDPSDGKPVKNLRLSGQMAEFFELNASNGDIVVVRKLDYETVKPEKRIFELELTAGESPYESTAKLRVELIDIDDNPPKLIPLEKYDLDDLTIEENAKPGTVLFEVSVSDADYLYGRRDMYKYTLSGEGANNFQVKEVNNTVAVIVSPATDLDYGKFKTILMTLKVEDSGGNSDTIGATVSVLDANDNAPIFNPREYSAEAVENWPPGTALAVVMASDADSGANAKIHYELAHGDIECILFIINGFFVEYIFANRPTAQRYLTDFKVDNESGIVYTTRSLMGLARAHPYELMITATDSGSPPLSTSTVMKVRIIESASLSKPGDDKRIHFVAPSVGQVIDLDENIPPNQRVYTVEAHIGDFSEQYEREIKYTIEVSCEIFKELLHIVIKGVSQPQYQDLRAMSSLRKRIKILHYNALKMNNSADIGQVTDNIKAVDKEEKFRNLYWGNNHLTFDTYKRILREGKKAIEQCSTFVRRSFICNKEYNTRYTLMHLEYEKPNPVDNKTDGDWFSIDSSSGDVFTLQTLDYERQSAITNIIEQYK</sequence>
<feature type="compositionally biased region" description="Low complexity" evidence="8">
    <location>
        <begin position="533"/>
        <end position="547"/>
    </location>
</feature>
<feature type="compositionally biased region" description="Basic and acidic residues" evidence="8">
    <location>
        <begin position="518"/>
        <end position="529"/>
    </location>
</feature>
<dbReference type="GO" id="GO:0005509">
    <property type="term" value="F:calcium ion binding"/>
    <property type="evidence" value="ECO:0007669"/>
    <property type="project" value="UniProtKB-UniRule"/>
</dbReference>
<evidence type="ECO:0000256" key="5">
    <source>
        <dbReference type="ARBA" id="ARBA00022989"/>
    </source>
</evidence>
<dbReference type="EMBL" id="UXUI01007763">
    <property type="protein sequence ID" value="VDD89346.1"/>
    <property type="molecule type" value="Genomic_DNA"/>
</dbReference>
<dbReference type="SMART" id="SM00112">
    <property type="entry name" value="CA"/>
    <property type="match status" value="4"/>
</dbReference>
<evidence type="ECO:0000313" key="10">
    <source>
        <dbReference type="EMBL" id="VDD89346.1"/>
    </source>
</evidence>
<dbReference type="InterPro" id="IPR002126">
    <property type="entry name" value="Cadherin-like_dom"/>
</dbReference>
<dbReference type="Proteomes" id="UP000274131">
    <property type="component" value="Unassembled WGS sequence"/>
</dbReference>
<protein>
    <submittedName>
        <fullName evidence="12">NDT80 domain-containing protein</fullName>
    </submittedName>
</protein>
<feature type="compositionally biased region" description="Acidic residues" evidence="8">
    <location>
        <begin position="966"/>
        <end position="975"/>
    </location>
</feature>
<dbReference type="CDD" id="cd11304">
    <property type="entry name" value="Cadherin_repeat"/>
    <property type="match status" value="5"/>
</dbReference>
<feature type="compositionally biased region" description="Basic and acidic residues" evidence="8">
    <location>
        <begin position="1"/>
        <end position="11"/>
    </location>
</feature>
<evidence type="ECO:0000256" key="8">
    <source>
        <dbReference type="SAM" id="MobiDB-lite"/>
    </source>
</evidence>
<feature type="compositionally biased region" description="Polar residues" evidence="8">
    <location>
        <begin position="548"/>
        <end position="565"/>
    </location>
</feature>
<organism evidence="12">
    <name type="scientific">Enterobius vermicularis</name>
    <name type="common">Human pinworm</name>
    <dbReference type="NCBI Taxonomy" id="51028"/>
    <lineage>
        <taxon>Eukaryota</taxon>
        <taxon>Metazoa</taxon>
        <taxon>Ecdysozoa</taxon>
        <taxon>Nematoda</taxon>
        <taxon>Chromadorea</taxon>
        <taxon>Rhabditida</taxon>
        <taxon>Spirurina</taxon>
        <taxon>Oxyuridomorpha</taxon>
        <taxon>Oxyuroidea</taxon>
        <taxon>Oxyuridae</taxon>
        <taxon>Enterobius</taxon>
    </lineage>
</organism>
<dbReference type="Gene3D" id="2.60.40.60">
    <property type="entry name" value="Cadherins"/>
    <property type="match status" value="4"/>
</dbReference>
<name>A0A0N4V2Y6_ENTVE</name>
<evidence type="ECO:0000259" key="9">
    <source>
        <dbReference type="PROSITE" id="PS50268"/>
    </source>
</evidence>
<feature type="compositionally biased region" description="Basic and acidic residues" evidence="8">
    <location>
        <begin position="768"/>
        <end position="805"/>
    </location>
</feature>
<feature type="compositionally biased region" description="Low complexity" evidence="8">
    <location>
        <begin position="589"/>
        <end position="604"/>
    </location>
</feature>
<dbReference type="GO" id="GO:0007156">
    <property type="term" value="P:homophilic cell adhesion via plasma membrane adhesion molecules"/>
    <property type="evidence" value="ECO:0007669"/>
    <property type="project" value="InterPro"/>
</dbReference>
<dbReference type="PROSITE" id="PS50268">
    <property type="entry name" value="CADHERIN_2"/>
    <property type="match status" value="5"/>
</dbReference>
<dbReference type="Pfam" id="PF00028">
    <property type="entry name" value="Cadherin"/>
    <property type="match status" value="2"/>
</dbReference>
<keyword evidence="4 7" id="KW-0106">Calcium</keyword>
<feature type="compositionally biased region" description="Basic and acidic residues" evidence="8">
    <location>
        <begin position="1026"/>
        <end position="1041"/>
    </location>
</feature>
<evidence type="ECO:0000256" key="7">
    <source>
        <dbReference type="PROSITE-ProRule" id="PRU00043"/>
    </source>
</evidence>
<dbReference type="PROSITE" id="PS00232">
    <property type="entry name" value="CADHERIN_1"/>
    <property type="match status" value="2"/>
</dbReference>
<gene>
    <name evidence="10" type="ORF">EVEC_LOCUS4097</name>
</gene>
<feature type="compositionally biased region" description="Low complexity" evidence="8">
    <location>
        <begin position="658"/>
        <end position="675"/>
    </location>
</feature>
<feature type="domain" description="Cadherin" evidence="9">
    <location>
        <begin position="1092"/>
        <end position="1203"/>
    </location>
</feature>
<dbReference type="PANTHER" id="PTHR24026">
    <property type="entry name" value="FAT ATYPICAL CADHERIN-RELATED"/>
    <property type="match status" value="1"/>
</dbReference>
<feature type="compositionally biased region" description="Basic and acidic residues" evidence="8">
    <location>
        <begin position="413"/>
        <end position="422"/>
    </location>
</feature>
<evidence type="ECO:0000256" key="1">
    <source>
        <dbReference type="ARBA" id="ARBA00004370"/>
    </source>
</evidence>
<dbReference type="STRING" id="51028.A0A0N4V2Y6"/>
<feature type="domain" description="Cadherin" evidence="9">
    <location>
        <begin position="1733"/>
        <end position="1836"/>
    </location>
</feature>
<feature type="domain" description="Cadherin" evidence="9">
    <location>
        <begin position="1841"/>
        <end position="1948"/>
    </location>
</feature>
<keyword evidence="2" id="KW-0812">Transmembrane</keyword>
<reference evidence="10 11" key="2">
    <citation type="submission" date="2018-10" db="EMBL/GenBank/DDBJ databases">
        <authorList>
            <consortium name="Pathogen Informatics"/>
        </authorList>
    </citation>
    <scope>NUCLEOTIDE SEQUENCE [LARGE SCALE GENOMIC DNA]</scope>
</reference>
<keyword evidence="11" id="KW-1185">Reference proteome</keyword>
<feature type="region of interest" description="Disordered" evidence="8">
    <location>
        <begin position="1"/>
        <end position="29"/>
    </location>
</feature>
<keyword evidence="6" id="KW-0472">Membrane</keyword>
<feature type="compositionally biased region" description="Basic and acidic residues" evidence="8">
    <location>
        <begin position="819"/>
        <end position="828"/>
    </location>
</feature>
<accession>A0A0N4V2Y6</accession>
<feature type="compositionally biased region" description="Polar residues" evidence="8">
    <location>
        <begin position="633"/>
        <end position="647"/>
    </location>
</feature>
<dbReference type="GO" id="GO:0005886">
    <property type="term" value="C:plasma membrane"/>
    <property type="evidence" value="ECO:0007669"/>
    <property type="project" value="UniProtKB-SubCell"/>
</dbReference>
<comment type="subcellular location">
    <subcellularLocation>
        <location evidence="1">Membrane</location>
    </subcellularLocation>
</comment>
<evidence type="ECO:0000256" key="3">
    <source>
        <dbReference type="ARBA" id="ARBA00022737"/>
    </source>
</evidence>
<dbReference type="PANTHER" id="PTHR24026:SF133">
    <property type="entry name" value="CADHERIN-RELATED FAMILY MEMBER 2"/>
    <property type="match status" value="1"/>
</dbReference>
<evidence type="ECO:0000313" key="12">
    <source>
        <dbReference type="WBParaSite" id="EVEC_0000438901-mRNA-1"/>
    </source>
</evidence>
<feature type="compositionally biased region" description="Polar residues" evidence="8">
    <location>
        <begin position="839"/>
        <end position="854"/>
    </location>
</feature>
<reference evidence="12" key="1">
    <citation type="submission" date="2016-04" db="UniProtKB">
        <authorList>
            <consortium name="WormBaseParasite"/>
        </authorList>
    </citation>
    <scope>IDENTIFICATION</scope>
</reference>
<dbReference type="InterPro" id="IPR015919">
    <property type="entry name" value="Cadherin-like_sf"/>
</dbReference>
<feature type="compositionally biased region" description="Acidic residues" evidence="8">
    <location>
        <begin position="400"/>
        <end position="412"/>
    </location>
</feature>